<name>A0A291RPC1_9NOCA</name>
<dbReference type="KEGG" id="ntp:CRH09_25560"/>
<evidence type="ECO:0000313" key="2">
    <source>
        <dbReference type="EMBL" id="ATL69044.1"/>
    </source>
</evidence>
<reference evidence="2 3" key="1">
    <citation type="submission" date="2017-10" db="EMBL/GenBank/DDBJ databases">
        <title>Comparative genomics between pathogenic Norcardia.</title>
        <authorList>
            <person name="Zeng L."/>
        </authorList>
    </citation>
    <scope>NUCLEOTIDE SEQUENCE [LARGE SCALE GENOMIC DNA]</scope>
    <source>
        <strain evidence="2 3">NC_YFY_NT001</strain>
    </source>
</reference>
<organism evidence="2 3">
    <name type="scientific">Nocardia terpenica</name>
    <dbReference type="NCBI Taxonomy" id="455432"/>
    <lineage>
        <taxon>Bacteria</taxon>
        <taxon>Bacillati</taxon>
        <taxon>Actinomycetota</taxon>
        <taxon>Actinomycetes</taxon>
        <taxon>Mycobacteriales</taxon>
        <taxon>Nocardiaceae</taxon>
        <taxon>Nocardia</taxon>
    </lineage>
</organism>
<evidence type="ECO:0000256" key="1">
    <source>
        <dbReference type="SAM" id="MobiDB-lite"/>
    </source>
</evidence>
<dbReference type="AlphaFoldDB" id="A0A291RPC1"/>
<accession>A0A291RPC1</accession>
<dbReference type="EMBL" id="CP023778">
    <property type="protein sequence ID" value="ATL69044.1"/>
    <property type="molecule type" value="Genomic_DNA"/>
</dbReference>
<proteinExistence type="predicted"/>
<protein>
    <submittedName>
        <fullName evidence="2">Uncharacterized protein</fullName>
    </submittedName>
</protein>
<sequence length="109" mass="11924">MGGESALGERGNGIHTDNITTASRAPVHDSFTYLHTRSAKMLAANDFSCFSVIARHPRTDSDPVIYYDDLKAMSSQLQDCRTEMTNAKRHGGGPALRSLLTCSKVHDEL</sequence>
<feature type="region of interest" description="Disordered" evidence="1">
    <location>
        <begin position="1"/>
        <end position="21"/>
    </location>
</feature>
<dbReference type="Proteomes" id="UP000221961">
    <property type="component" value="Chromosome"/>
</dbReference>
<evidence type="ECO:0000313" key="3">
    <source>
        <dbReference type="Proteomes" id="UP000221961"/>
    </source>
</evidence>
<gene>
    <name evidence="2" type="ORF">CRH09_25560</name>
</gene>